<dbReference type="OrthoDB" id="3503648at2"/>
<dbReference type="AlphaFoldDB" id="A0A4R4YM95"/>
<dbReference type="RefSeq" id="WP_132615290.1">
    <property type="nucleotide sequence ID" value="NZ_SMKQ01000066.1"/>
</dbReference>
<evidence type="ECO:0000256" key="1">
    <source>
        <dbReference type="SAM" id="MobiDB-lite"/>
    </source>
</evidence>
<feature type="transmembrane region" description="Helical" evidence="2">
    <location>
        <begin position="81"/>
        <end position="113"/>
    </location>
</feature>
<sequence length="683" mass="72536">MSEAALRTETRHDEAMAAARRAGVVWRAYAGAARHLFRLVVPSLLMFVPMGVLSLAGLATVTDESAAQVNGEFQLLGEPGWPLLVWTLVALLASLAGQAVVVPATVVLAAGLLTGRPVTTSAAMRATMRRWSPLLSLTLLGALVFVVIAAAGLGMLLWIEHLLGAFLVMVPLALLAMPCLLAVAIVVLEGASAGSALHRAYRLLRAVGPTNGGLWSGAFTLAFGVLILPAAAQQAVLWGASGNPLAHGVATSVLGLATPAFQGTVIARLLLHRLAIRRLVTEFGQIVERLPECGASPLRPVRVVGALLLPGLLYGGTMLVNPFGWLEVTQTVVTASWSREGASEPQPDGRPKPTVSGWDLQAIHAGEGGRMVMLMDSFAQAKLLTCTDSTCAGTRYAWAEPVGAAETPRAPAARLVGGRLVVATWAQTEDRIVAMTQHPYGGLMLAQVRPLPGQDGEMLSVTRCDDPACTSPRTKDVAKLPFSTSSYQDRGLVIGVAPVADPVVLRFDEDTGAISVITCEDHECARMRVEQPVKGGETWRHEEYRDRSGATMAIRYDGRPVIAYRDSADGSIRLLDCRNQACSQADTAVLSAPGQDHLAPALVLDASERALVAYQDLDREQLVVAACTGTRCTHTPVAKMRNSPGFGLAMTLDGRGRPVIAWMDGSPYYDDWHLVVTVPHSIP</sequence>
<keyword evidence="2" id="KW-0472">Membrane</keyword>
<keyword evidence="2" id="KW-0812">Transmembrane</keyword>
<feature type="region of interest" description="Disordered" evidence="1">
    <location>
        <begin position="337"/>
        <end position="356"/>
    </location>
</feature>
<evidence type="ECO:0000256" key="2">
    <source>
        <dbReference type="SAM" id="Phobius"/>
    </source>
</evidence>
<dbReference type="EMBL" id="SMKQ01000066">
    <property type="protein sequence ID" value="TDD46131.1"/>
    <property type="molecule type" value="Genomic_DNA"/>
</dbReference>
<protein>
    <submittedName>
        <fullName evidence="3">Uncharacterized protein</fullName>
    </submittedName>
</protein>
<dbReference type="Proteomes" id="UP000295302">
    <property type="component" value="Unassembled WGS sequence"/>
</dbReference>
<feature type="transmembrane region" description="Helical" evidence="2">
    <location>
        <begin position="212"/>
        <end position="232"/>
    </location>
</feature>
<feature type="transmembrane region" description="Helical" evidence="2">
    <location>
        <begin position="134"/>
        <end position="159"/>
    </location>
</feature>
<reference evidence="3 4" key="1">
    <citation type="submission" date="2019-03" db="EMBL/GenBank/DDBJ databases">
        <title>Draft genome sequences of novel Actinobacteria.</title>
        <authorList>
            <person name="Sahin N."/>
            <person name="Ay H."/>
            <person name="Saygin H."/>
        </authorList>
    </citation>
    <scope>NUCLEOTIDE SEQUENCE [LARGE SCALE GENOMIC DNA]</scope>
    <source>
        <strain evidence="3 4">CH32</strain>
    </source>
</reference>
<evidence type="ECO:0000313" key="3">
    <source>
        <dbReference type="EMBL" id="TDD46131.1"/>
    </source>
</evidence>
<evidence type="ECO:0000313" key="4">
    <source>
        <dbReference type="Proteomes" id="UP000295302"/>
    </source>
</evidence>
<keyword evidence="2" id="KW-1133">Transmembrane helix</keyword>
<keyword evidence="4" id="KW-1185">Reference proteome</keyword>
<proteinExistence type="predicted"/>
<name>A0A4R4YM95_9ACTN</name>
<organism evidence="3 4">
    <name type="scientific">Nonomuraea terrae</name>
    <dbReference type="NCBI Taxonomy" id="2530383"/>
    <lineage>
        <taxon>Bacteria</taxon>
        <taxon>Bacillati</taxon>
        <taxon>Actinomycetota</taxon>
        <taxon>Actinomycetes</taxon>
        <taxon>Streptosporangiales</taxon>
        <taxon>Streptosporangiaceae</taxon>
        <taxon>Nonomuraea</taxon>
    </lineage>
</organism>
<feature type="transmembrane region" description="Helical" evidence="2">
    <location>
        <begin position="36"/>
        <end position="61"/>
    </location>
</feature>
<comment type="caution">
    <text evidence="3">The sequence shown here is derived from an EMBL/GenBank/DDBJ whole genome shotgun (WGS) entry which is preliminary data.</text>
</comment>
<feature type="transmembrane region" description="Helical" evidence="2">
    <location>
        <begin position="252"/>
        <end position="271"/>
    </location>
</feature>
<gene>
    <name evidence="3" type="ORF">E1286_21800</name>
</gene>
<accession>A0A4R4YM95</accession>
<feature type="transmembrane region" description="Helical" evidence="2">
    <location>
        <begin position="165"/>
        <end position="191"/>
    </location>
</feature>